<dbReference type="PRINTS" id="PR00932">
    <property type="entry name" value="AMINO1PTASE"/>
</dbReference>
<evidence type="ECO:0000256" key="4">
    <source>
        <dbReference type="ARBA" id="ARBA00022670"/>
    </source>
</evidence>
<comment type="cofactor">
    <cofactor evidence="1 10">
        <name>Zn(2+)</name>
        <dbReference type="ChEBI" id="CHEBI:29105"/>
    </cofactor>
</comment>
<keyword evidence="5 9" id="KW-0479">Metal-binding</keyword>
<evidence type="ECO:0000256" key="6">
    <source>
        <dbReference type="ARBA" id="ARBA00022801"/>
    </source>
</evidence>
<dbReference type="EC" id="3.4.11.-" evidence="10"/>
<evidence type="ECO:0000256" key="3">
    <source>
        <dbReference type="ARBA" id="ARBA00022438"/>
    </source>
</evidence>
<dbReference type="Gene3D" id="2.30.250.10">
    <property type="entry name" value="Aminopeptidase i, Domain 2"/>
    <property type="match status" value="1"/>
</dbReference>
<evidence type="ECO:0000256" key="5">
    <source>
        <dbReference type="ARBA" id="ARBA00022723"/>
    </source>
</evidence>
<evidence type="ECO:0000313" key="11">
    <source>
        <dbReference type="EMBL" id="QSX07971.1"/>
    </source>
</evidence>
<dbReference type="GO" id="GO:0005737">
    <property type="term" value="C:cytoplasm"/>
    <property type="evidence" value="ECO:0007669"/>
    <property type="project" value="UniProtKB-ARBA"/>
</dbReference>
<evidence type="ECO:0000256" key="8">
    <source>
        <dbReference type="ARBA" id="ARBA00023049"/>
    </source>
</evidence>
<dbReference type="PANTHER" id="PTHR28570">
    <property type="entry name" value="ASPARTYL AMINOPEPTIDASE"/>
    <property type="match status" value="1"/>
</dbReference>
<dbReference type="EMBL" id="CP071444">
    <property type="protein sequence ID" value="QSX07971.1"/>
    <property type="molecule type" value="Genomic_DNA"/>
</dbReference>
<proteinExistence type="inferred from homology"/>
<dbReference type="GO" id="GO:0004177">
    <property type="term" value="F:aminopeptidase activity"/>
    <property type="evidence" value="ECO:0007669"/>
    <property type="project" value="UniProtKB-KW"/>
</dbReference>
<keyword evidence="3 9" id="KW-0031">Aminopeptidase</keyword>
<keyword evidence="4 9" id="KW-0645">Protease</keyword>
<gene>
    <name evidence="11" type="ORF">J0B03_09165</name>
</gene>
<reference evidence="11" key="1">
    <citation type="submission" date="2021-03" db="EMBL/GenBank/DDBJ databases">
        <title>Alkalibacter marinus sp. nov., isolated from tidal flat sediment.</title>
        <authorList>
            <person name="Namirimu T."/>
            <person name="Yang J.-A."/>
            <person name="Yang S.-H."/>
            <person name="Kim Y.-J."/>
            <person name="Kwon K.K."/>
        </authorList>
    </citation>
    <scope>NUCLEOTIDE SEQUENCE</scope>
    <source>
        <strain evidence="11">ES005</strain>
    </source>
</reference>
<keyword evidence="6 9" id="KW-0378">Hydrolase</keyword>
<evidence type="ECO:0000256" key="2">
    <source>
        <dbReference type="ARBA" id="ARBA00008290"/>
    </source>
</evidence>
<evidence type="ECO:0000256" key="9">
    <source>
        <dbReference type="RuleBase" id="RU004386"/>
    </source>
</evidence>
<dbReference type="Proteomes" id="UP000663499">
    <property type="component" value="Chromosome"/>
</dbReference>
<comment type="similarity">
    <text evidence="2 9">Belongs to the peptidase M18 family.</text>
</comment>
<name>A0A974XE27_9FIRM</name>
<dbReference type="InterPro" id="IPR023358">
    <property type="entry name" value="Peptidase_M18_dom2"/>
</dbReference>
<dbReference type="PANTHER" id="PTHR28570:SF2">
    <property type="entry name" value="M18 FAMILY AMINOPEPTIDASE 1-RELATED"/>
    <property type="match status" value="1"/>
</dbReference>
<dbReference type="FunFam" id="2.30.250.10:FF:000006">
    <property type="entry name" value="Probable M18 family aminopeptidase 1"/>
    <property type="match status" value="1"/>
</dbReference>
<dbReference type="GO" id="GO:0008270">
    <property type="term" value="F:zinc ion binding"/>
    <property type="evidence" value="ECO:0007669"/>
    <property type="project" value="InterPro"/>
</dbReference>
<evidence type="ECO:0000313" key="12">
    <source>
        <dbReference type="Proteomes" id="UP000663499"/>
    </source>
</evidence>
<protein>
    <recommendedName>
        <fullName evidence="10">M18 family aminopeptidase</fullName>
        <ecNumber evidence="10">3.4.11.-</ecNumber>
    </recommendedName>
</protein>
<keyword evidence="7 9" id="KW-0862">Zinc</keyword>
<organism evidence="11 12">
    <name type="scientific">Alkalibacter rhizosphaerae</name>
    <dbReference type="NCBI Taxonomy" id="2815577"/>
    <lineage>
        <taxon>Bacteria</taxon>
        <taxon>Bacillati</taxon>
        <taxon>Bacillota</taxon>
        <taxon>Clostridia</taxon>
        <taxon>Eubacteriales</taxon>
        <taxon>Eubacteriaceae</taxon>
        <taxon>Alkalibacter</taxon>
    </lineage>
</organism>
<dbReference type="GO" id="GO:0008237">
    <property type="term" value="F:metallopeptidase activity"/>
    <property type="evidence" value="ECO:0007669"/>
    <property type="project" value="UniProtKB-KW"/>
</dbReference>
<evidence type="ECO:0000256" key="10">
    <source>
        <dbReference type="RuleBase" id="RU004387"/>
    </source>
</evidence>
<dbReference type="InterPro" id="IPR001948">
    <property type="entry name" value="Peptidase_M18"/>
</dbReference>
<dbReference type="GO" id="GO:0006508">
    <property type="term" value="P:proteolysis"/>
    <property type="evidence" value="ECO:0007669"/>
    <property type="project" value="UniProtKB-KW"/>
</dbReference>
<dbReference type="Pfam" id="PF02127">
    <property type="entry name" value="Peptidase_M18"/>
    <property type="match status" value="1"/>
</dbReference>
<dbReference type="NCBIfam" id="NF002600">
    <property type="entry name" value="PRK02256.1"/>
    <property type="match status" value="1"/>
</dbReference>
<dbReference type="SUPFAM" id="SSF53187">
    <property type="entry name" value="Zn-dependent exopeptidases"/>
    <property type="match status" value="1"/>
</dbReference>
<accession>A0A974XE27</accession>
<dbReference type="SUPFAM" id="SSF101821">
    <property type="entry name" value="Aminopeptidase/glucanase lid domain"/>
    <property type="match status" value="1"/>
</dbReference>
<evidence type="ECO:0000256" key="7">
    <source>
        <dbReference type="ARBA" id="ARBA00022833"/>
    </source>
</evidence>
<evidence type="ECO:0000256" key="1">
    <source>
        <dbReference type="ARBA" id="ARBA00001947"/>
    </source>
</evidence>
<dbReference type="KEGG" id="alka:J0B03_09165"/>
<keyword evidence="12" id="KW-1185">Reference proteome</keyword>
<dbReference type="Gene3D" id="3.40.630.10">
    <property type="entry name" value="Zn peptidases"/>
    <property type="match status" value="1"/>
</dbReference>
<dbReference type="AlphaFoldDB" id="A0A974XE27"/>
<dbReference type="RefSeq" id="WP_207299313.1">
    <property type="nucleotide sequence ID" value="NZ_CP071444.1"/>
</dbReference>
<sequence>MEKKTTLKRENINAWEGLKDLHPQIHSFGEGYKEFLDQGKTERMSIQRIIAMAEEEGFRSLDHYVDQGEKIGVGDKVYAQHKGKQVVLFRMGNMDPEQGFLMVGSHVDVPRLDVKQAPLYEDGKLAFLKTHYYGGVKKYQWVTLPLAIHGTVVRADGSQISISIGEEESDPVFFITDLLPHLSREMMEKKLSDAVEGEMLNVLVGSIPAEDKEEKERFKTNVLQLLHEKYGMVEEDFISAELEVVPAGKARDVGFDRSVIGAYGHDDRVCAYTSLKAIFDAENIGKSVFGLFVDKEEIGSVGDTSMSSRFFENVVYELLSCAMDGSVERVLRRALQRSKFLSADVNAAFDPNFPNTHDKRNAAYLGEGVVLTKYTGVRGKNSSNDAHAEFVGEIRRLFNQKKVPWQIGELGKVDMGGGGTIAFIPAELGMDVMDCGIGLLSMHSPWELASKADIYAMYLAFKTFYESDL</sequence>
<keyword evidence="8 9" id="KW-0482">Metalloprotease</keyword>